<dbReference type="GO" id="GO:0005576">
    <property type="term" value="C:extracellular region"/>
    <property type="evidence" value="ECO:0007669"/>
    <property type="project" value="UniProtKB-SubCell"/>
</dbReference>
<evidence type="ECO:0000256" key="7">
    <source>
        <dbReference type="SAM" id="SignalP"/>
    </source>
</evidence>
<dbReference type="InterPro" id="IPR003235">
    <property type="entry name" value="Nem_insulin-like_b-type"/>
</dbReference>
<keyword evidence="6" id="KW-0812">Transmembrane</keyword>
<feature type="transmembrane region" description="Helical" evidence="6">
    <location>
        <begin position="178"/>
        <end position="195"/>
    </location>
</feature>
<feature type="signal peptide" evidence="7">
    <location>
        <begin position="1"/>
        <end position="20"/>
    </location>
</feature>
<keyword evidence="4 7" id="KW-0732">Signal</keyword>
<evidence type="ECO:0000256" key="3">
    <source>
        <dbReference type="ARBA" id="ARBA00022525"/>
    </source>
</evidence>
<evidence type="ECO:0000256" key="6">
    <source>
        <dbReference type="SAM" id="Phobius"/>
    </source>
</evidence>
<comment type="subcellular location">
    <subcellularLocation>
        <location evidence="1">Secreted</location>
    </subcellularLocation>
</comment>
<proteinExistence type="inferred from homology"/>
<keyword evidence="6" id="KW-0472">Membrane</keyword>
<dbReference type="Proteomes" id="UP000829354">
    <property type="component" value="Chromosome II"/>
</dbReference>
<evidence type="ECO:0000256" key="4">
    <source>
        <dbReference type="ARBA" id="ARBA00022729"/>
    </source>
</evidence>
<feature type="transmembrane region" description="Helical" evidence="6">
    <location>
        <begin position="202"/>
        <end position="223"/>
    </location>
</feature>
<dbReference type="Pfam" id="PF03488">
    <property type="entry name" value="Ins_beta"/>
    <property type="match status" value="1"/>
</dbReference>
<protein>
    <submittedName>
        <fullName evidence="8">Uncharacterized protein</fullName>
    </submittedName>
</protein>
<reference evidence="8 9" key="1">
    <citation type="submission" date="2022-04" db="EMBL/GenBank/DDBJ databases">
        <title>Chromosome-level reference genomes for two strains of Caenorhabditis briggsae: an improved platform for comparative genomics.</title>
        <authorList>
            <person name="Stevens L."/>
            <person name="Andersen E."/>
        </authorList>
    </citation>
    <scope>NUCLEOTIDE SEQUENCE [LARGE SCALE GENOMIC DNA]</scope>
    <source>
        <strain evidence="8">VX34</strain>
        <tissue evidence="8">Whole-organism</tissue>
    </source>
</reference>
<keyword evidence="3" id="KW-0964">Secreted</keyword>
<dbReference type="AlphaFoldDB" id="A0AAE9EDX1"/>
<evidence type="ECO:0000256" key="5">
    <source>
        <dbReference type="ARBA" id="ARBA00023157"/>
    </source>
</evidence>
<organism evidence="8 9">
    <name type="scientific">Caenorhabditis briggsae</name>
    <dbReference type="NCBI Taxonomy" id="6238"/>
    <lineage>
        <taxon>Eukaryota</taxon>
        <taxon>Metazoa</taxon>
        <taxon>Ecdysozoa</taxon>
        <taxon>Nematoda</taxon>
        <taxon>Chromadorea</taxon>
        <taxon>Rhabditida</taxon>
        <taxon>Rhabditina</taxon>
        <taxon>Rhabditomorpha</taxon>
        <taxon>Rhabditoidea</taxon>
        <taxon>Rhabditidae</taxon>
        <taxon>Peloderinae</taxon>
        <taxon>Caenorhabditis</taxon>
    </lineage>
</organism>
<dbReference type="EMBL" id="CP092621">
    <property type="protein sequence ID" value="UMM18638.1"/>
    <property type="molecule type" value="Genomic_DNA"/>
</dbReference>
<evidence type="ECO:0000256" key="2">
    <source>
        <dbReference type="ARBA" id="ARBA00009034"/>
    </source>
</evidence>
<feature type="transmembrane region" description="Helical" evidence="6">
    <location>
        <begin position="243"/>
        <end position="265"/>
    </location>
</feature>
<evidence type="ECO:0000256" key="1">
    <source>
        <dbReference type="ARBA" id="ARBA00004613"/>
    </source>
</evidence>
<gene>
    <name evidence="8" type="ORF">L5515_014605</name>
</gene>
<sequence>MNSKLFVVVTVFLFVLLVNAKSGSEESTSAEMKEAIDALLHQHTKHNRRSCGAGAVFKIMELCPNLCTISDDNIYEDMCKGHLSDYAIIKRCCPAERYHLVKMTGIQEPVLPRWIVLWLFVSGMICTYDVAYTMNRPFTNDPASPRANLLFGGWALYSSVDRHYLTTNDIFTCSTGRVMLLECLLNFIAIGLAAARNRHGLLLAFTSNIMVLWKTILFFSVFLGQPDGHLPPMNPNKSVWSKFMIFWIPNGVWIIMPTVVLFALWNKLALPPKISEKYWEASNKCRGDLSFEDQKKVALD</sequence>
<feature type="chain" id="PRO_5042094040" evidence="7">
    <location>
        <begin position="21"/>
        <end position="300"/>
    </location>
</feature>
<keyword evidence="5" id="KW-1015">Disulfide bond</keyword>
<accession>A0AAE9EDX1</accession>
<keyword evidence="6" id="KW-1133">Transmembrane helix</keyword>
<dbReference type="GO" id="GO:0005179">
    <property type="term" value="F:hormone activity"/>
    <property type="evidence" value="ECO:0007669"/>
    <property type="project" value="InterPro"/>
</dbReference>
<comment type="similarity">
    <text evidence="2">Belongs to the insulin family.</text>
</comment>
<keyword evidence="9" id="KW-1185">Reference proteome</keyword>
<dbReference type="PANTHER" id="PTHR37919:SF1">
    <property type="entry name" value="EXPERA DOMAIN-CONTAINING PROTEIN"/>
    <property type="match status" value="1"/>
</dbReference>
<dbReference type="PANTHER" id="PTHR37919">
    <property type="entry name" value="PROTEIN CBG05606"/>
    <property type="match status" value="1"/>
</dbReference>
<evidence type="ECO:0000313" key="9">
    <source>
        <dbReference type="Proteomes" id="UP000829354"/>
    </source>
</evidence>
<name>A0AAE9EDX1_CAEBR</name>
<evidence type="ECO:0000313" key="8">
    <source>
        <dbReference type="EMBL" id="UMM18638.1"/>
    </source>
</evidence>